<evidence type="ECO:0000313" key="1">
    <source>
        <dbReference type="EMBL" id="SDT01747.1"/>
    </source>
</evidence>
<dbReference type="Proteomes" id="UP000199092">
    <property type="component" value="Chromosome I"/>
</dbReference>
<evidence type="ECO:0000313" key="2">
    <source>
        <dbReference type="Proteomes" id="UP000199092"/>
    </source>
</evidence>
<proteinExistence type="predicted"/>
<sequence length="128" mass="13028">MFAVTAAAGMVILAGLAVDLGGQVYARQHVVDVARQAARAAGQQLQPAPAIRGDALRTDPQRAAAAARSYLAAADVSGAVSLHGGTAVTVTTTASYSTVFLSIIGINELQVTGRAEARTVRAVQGVER</sequence>
<dbReference type="EMBL" id="LT629749">
    <property type="protein sequence ID" value="SDT01747.1"/>
    <property type="molecule type" value="Genomic_DNA"/>
</dbReference>
<reference evidence="1 2" key="1">
    <citation type="submission" date="2016-10" db="EMBL/GenBank/DDBJ databases">
        <authorList>
            <person name="de Groot N.N."/>
        </authorList>
    </citation>
    <scope>NUCLEOTIDE SEQUENCE [LARGE SCALE GENOMIC DNA]</scope>
    <source>
        <strain evidence="1 2">DSM 21741</strain>
    </source>
</reference>
<evidence type="ECO:0008006" key="3">
    <source>
        <dbReference type="Google" id="ProtNLM"/>
    </source>
</evidence>
<accession>A0A1H1WX66</accession>
<gene>
    <name evidence="1" type="ORF">SAMN04488543_2853</name>
</gene>
<dbReference type="AlphaFoldDB" id="A0A1H1WX66"/>
<keyword evidence="2" id="KW-1185">Reference proteome</keyword>
<organism evidence="1 2">
    <name type="scientific">Friedmanniella luteola</name>
    <dbReference type="NCBI Taxonomy" id="546871"/>
    <lineage>
        <taxon>Bacteria</taxon>
        <taxon>Bacillati</taxon>
        <taxon>Actinomycetota</taxon>
        <taxon>Actinomycetes</taxon>
        <taxon>Propionibacteriales</taxon>
        <taxon>Nocardioidaceae</taxon>
        <taxon>Friedmanniella</taxon>
    </lineage>
</organism>
<dbReference type="STRING" id="546871.SAMN04488543_2853"/>
<protein>
    <recommendedName>
        <fullName evidence="3">Flp pilus-assembly TadE/G-like</fullName>
    </recommendedName>
</protein>
<name>A0A1H1WX66_9ACTN</name>
<dbReference type="RefSeq" id="WP_172826082.1">
    <property type="nucleotide sequence ID" value="NZ_LT629749.1"/>
</dbReference>